<reference evidence="2" key="1">
    <citation type="submission" date="2023-07" db="EMBL/GenBank/DDBJ databases">
        <title>Chromosome-level Genome Assembly of Striped Snakehead (Channa striata).</title>
        <authorList>
            <person name="Liu H."/>
        </authorList>
    </citation>
    <scope>NUCLEOTIDE SEQUENCE</scope>
    <source>
        <strain evidence="2">Gz</strain>
        <tissue evidence="2">Muscle</tissue>
    </source>
</reference>
<dbReference type="AlphaFoldDB" id="A0AA88NCG9"/>
<organism evidence="2 3">
    <name type="scientific">Channa striata</name>
    <name type="common">Snakehead murrel</name>
    <name type="synonym">Ophicephalus striatus</name>
    <dbReference type="NCBI Taxonomy" id="64152"/>
    <lineage>
        <taxon>Eukaryota</taxon>
        <taxon>Metazoa</taxon>
        <taxon>Chordata</taxon>
        <taxon>Craniata</taxon>
        <taxon>Vertebrata</taxon>
        <taxon>Euteleostomi</taxon>
        <taxon>Actinopterygii</taxon>
        <taxon>Neopterygii</taxon>
        <taxon>Teleostei</taxon>
        <taxon>Neoteleostei</taxon>
        <taxon>Acanthomorphata</taxon>
        <taxon>Anabantaria</taxon>
        <taxon>Anabantiformes</taxon>
        <taxon>Channoidei</taxon>
        <taxon>Channidae</taxon>
        <taxon>Channa</taxon>
    </lineage>
</organism>
<evidence type="ECO:0000256" key="1">
    <source>
        <dbReference type="SAM" id="MobiDB-lite"/>
    </source>
</evidence>
<proteinExistence type="predicted"/>
<comment type="caution">
    <text evidence="2">The sequence shown here is derived from an EMBL/GenBank/DDBJ whole genome shotgun (WGS) entry which is preliminary data.</text>
</comment>
<evidence type="ECO:0000313" key="3">
    <source>
        <dbReference type="Proteomes" id="UP001187415"/>
    </source>
</evidence>
<evidence type="ECO:0000313" key="2">
    <source>
        <dbReference type="EMBL" id="KAK2856499.1"/>
    </source>
</evidence>
<sequence>MLSGLPRVESLLLSAPLSQQQDGVRRQMGPNKVKVRNNKGAGSIEGVERARREADHEQDRLSDRARNNFLLNPSKTGNPHCIPG</sequence>
<feature type="region of interest" description="Disordered" evidence="1">
    <location>
        <begin position="17"/>
        <end position="84"/>
    </location>
</feature>
<dbReference type="EMBL" id="JAUPFM010000003">
    <property type="protein sequence ID" value="KAK2856499.1"/>
    <property type="molecule type" value="Genomic_DNA"/>
</dbReference>
<accession>A0AA88NCG9</accession>
<keyword evidence="3" id="KW-1185">Reference proteome</keyword>
<dbReference type="Proteomes" id="UP001187415">
    <property type="component" value="Unassembled WGS sequence"/>
</dbReference>
<name>A0AA88NCG9_CHASR</name>
<gene>
    <name evidence="2" type="ORF">Q5P01_005234</name>
</gene>
<feature type="compositionally biased region" description="Basic and acidic residues" evidence="1">
    <location>
        <begin position="46"/>
        <end position="66"/>
    </location>
</feature>
<protein>
    <submittedName>
        <fullName evidence="2">Uncharacterized protein</fullName>
    </submittedName>
</protein>